<evidence type="ECO:0008006" key="5">
    <source>
        <dbReference type="Google" id="ProtNLM"/>
    </source>
</evidence>
<evidence type="ECO:0000256" key="2">
    <source>
        <dbReference type="SAM" id="SignalP"/>
    </source>
</evidence>
<comment type="caution">
    <text evidence="3">The sequence shown here is derived from an EMBL/GenBank/DDBJ whole genome shotgun (WGS) entry which is preliminary data.</text>
</comment>
<keyword evidence="2" id="KW-0732">Signal</keyword>
<evidence type="ECO:0000313" key="4">
    <source>
        <dbReference type="Proteomes" id="UP000075806"/>
    </source>
</evidence>
<organism evidence="3 4">
    <name type="scientific">Alkalihalobacillus trypoxylicola</name>
    <dbReference type="NCBI Taxonomy" id="519424"/>
    <lineage>
        <taxon>Bacteria</taxon>
        <taxon>Bacillati</taxon>
        <taxon>Bacillota</taxon>
        <taxon>Bacilli</taxon>
        <taxon>Bacillales</taxon>
        <taxon>Bacillaceae</taxon>
        <taxon>Alkalihalobacillus</taxon>
    </lineage>
</organism>
<dbReference type="InterPro" id="IPR019076">
    <property type="entry name" value="Spore_lipoprot_YhcN/YlaJ-like"/>
</dbReference>
<protein>
    <recommendedName>
        <fullName evidence="5">Sporulation protein</fullName>
    </recommendedName>
</protein>
<dbReference type="OrthoDB" id="2691390at2"/>
<sequence length="200" mass="22681">MIKKVCIGLTILLLLNACQAPDSMSLQSNDHSQNMGDWFSDSNSDSSQYGYSRLQREQVHTFNGQKAIAPIDRDEISTKITQLVLSDPHIEEAATLITDQYALVVYVSQKKESNSDEQIADTVRRTAESVIPRYYEVFVADDHGMFENIERFQNLSSKNSDALGTLKDTIEKMQKYPQGMESSSTKSMNKDEEKMREIHS</sequence>
<evidence type="ECO:0000313" key="3">
    <source>
        <dbReference type="EMBL" id="KYG33548.1"/>
    </source>
</evidence>
<feature type="region of interest" description="Disordered" evidence="1">
    <location>
        <begin position="174"/>
        <end position="200"/>
    </location>
</feature>
<accession>A0A162ERK5</accession>
<reference evidence="3" key="1">
    <citation type="submission" date="2016-02" db="EMBL/GenBank/DDBJ databases">
        <title>Genome sequence of Bacillus trypoxylicola KCTC 13244(T).</title>
        <authorList>
            <person name="Jeong H."/>
            <person name="Park S.-H."/>
            <person name="Choi S.-K."/>
        </authorList>
    </citation>
    <scope>NUCLEOTIDE SEQUENCE [LARGE SCALE GENOMIC DNA]</scope>
    <source>
        <strain evidence="3">KCTC 13244</strain>
    </source>
</reference>
<dbReference type="AlphaFoldDB" id="A0A162ERK5"/>
<dbReference type="Proteomes" id="UP000075806">
    <property type="component" value="Unassembled WGS sequence"/>
</dbReference>
<dbReference type="EMBL" id="LTAO01000006">
    <property type="protein sequence ID" value="KYG33548.1"/>
    <property type="molecule type" value="Genomic_DNA"/>
</dbReference>
<feature type="signal peptide" evidence="2">
    <location>
        <begin position="1"/>
        <end position="20"/>
    </location>
</feature>
<dbReference type="RefSeq" id="WP_061947847.1">
    <property type="nucleotide sequence ID" value="NZ_LTAO01000006.1"/>
</dbReference>
<keyword evidence="4" id="KW-1185">Reference proteome</keyword>
<dbReference type="STRING" id="519424.AZF04_16445"/>
<feature type="compositionally biased region" description="Basic and acidic residues" evidence="1">
    <location>
        <begin position="188"/>
        <end position="200"/>
    </location>
</feature>
<gene>
    <name evidence="3" type="ORF">AZF04_16445</name>
</gene>
<name>A0A162ERK5_9BACI</name>
<dbReference type="Pfam" id="PF09580">
    <property type="entry name" value="Spore_YhcN_YlaJ"/>
    <property type="match status" value="1"/>
</dbReference>
<proteinExistence type="predicted"/>
<feature type="chain" id="PRO_5039604144" description="Sporulation protein" evidence="2">
    <location>
        <begin position="21"/>
        <end position="200"/>
    </location>
</feature>
<evidence type="ECO:0000256" key="1">
    <source>
        <dbReference type="SAM" id="MobiDB-lite"/>
    </source>
</evidence>